<dbReference type="InterPro" id="IPR029261">
    <property type="entry name" value="Transposase_Znf"/>
</dbReference>
<accession>A0ABT6ZX65</accession>
<evidence type="ECO:0000259" key="2">
    <source>
        <dbReference type="Pfam" id="PF14690"/>
    </source>
</evidence>
<evidence type="ECO:0000313" key="3">
    <source>
        <dbReference type="EMBL" id="MDJ1133656.1"/>
    </source>
</evidence>
<evidence type="ECO:0000313" key="4">
    <source>
        <dbReference type="Proteomes" id="UP001214441"/>
    </source>
</evidence>
<evidence type="ECO:0000256" key="1">
    <source>
        <dbReference type="SAM" id="MobiDB-lite"/>
    </source>
</evidence>
<dbReference type="PANTHER" id="PTHR33498">
    <property type="entry name" value="TRANSPOSASE FOR INSERTION SEQUENCE ELEMENT IS1557"/>
    <property type="match status" value="1"/>
</dbReference>
<sequence>MQADTTFWDSLVFDGIDGIDGIDDVDVESVTAVFGTVDVTARGRASGAACPDCGWFSNRVHGSYQRRLKDLPLAGQRVVLRLTVRRFICGAGTCPRRTFAEPFAQLTVPYARFTTRLGHVLERVGLALAGRAGARLSAQLGFRVARMTLLRRGSFGAGGAGGCWSGSASSVLRVIRTSSAARPSSSSWAVSCVICSRVVSTCAVISCSRSSSRTSTAPRVSSPPGTDSGHRPLRWLAQLP</sequence>
<dbReference type="EMBL" id="JANCPR020000015">
    <property type="protein sequence ID" value="MDJ1133656.1"/>
    <property type="molecule type" value="Genomic_DNA"/>
</dbReference>
<dbReference type="Pfam" id="PF14690">
    <property type="entry name" value="Zn_ribbon_ISL3"/>
    <property type="match status" value="1"/>
</dbReference>
<dbReference type="RefSeq" id="WP_280842851.1">
    <property type="nucleotide sequence ID" value="NZ_JANCPR020000015.1"/>
</dbReference>
<organism evidence="3 4">
    <name type="scientific">Streptomyces iconiensis</name>
    <dbReference type="NCBI Taxonomy" id="1384038"/>
    <lineage>
        <taxon>Bacteria</taxon>
        <taxon>Bacillati</taxon>
        <taxon>Actinomycetota</taxon>
        <taxon>Actinomycetes</taxon>
        <taxon>Kitasatosporales</taxon>
        <taxon>Streptomycetaceae</taxon>
        <taxon>Streptomyces</taxon>
    </lineage>
</organism>
<proteinExistence type="predicted"/>
<protein>
    <submittedName>
        <fullName evidence="3">Transposase family protein</fullName>
    </submittedName>
</protein>
<dbReference type="InterPro" id="IPR047951">
    <property type="entry name" value="Transpos_ISL3"/>
</dbReference>
<comment type="caution">
    <text evidence="3">The sequence shown here is derived from an EMBL/GenBank/DDBJ whole genome shotgun (WGS) entry which is preliminary data.</text>
</comment>
<keyword evidence="4" id="KW-1185">Reference proteome</keyword>
<feature type="region of interest" description="Disordered" evidence="1">
    <location>
        <begin position="212"/>
        <end position="231"/>
    </location>
</feature>
<dbReference type="Proteomes" id="UP001214441">
    <property type="component" value="Unassembled WGS sequence"/>
</dbReference>
<reference evidence="3 4" key="1">
    <citation type="submission" date="2023-05" db="EMBL/GenBank/DDBJ databases">
        <title>Streptantibioticus silvisoli sp. nov., acidotolerant actinomycetes 1 from pine litter.</title>
        <authorList>
            <person name="Swiecimska M."/>
            <person name="Golinska P."/>
            <person name="Sangal V."/>
            <person name="Wachnowicz B."/>
            <person name="Goodfellow M."/>
        </authorList>
    </citation>
    <scope>NUCLEOTIDE SEQUENCE [LARGE SCALE GENOMIC DNA]</scope>
    <source>
        <strain evidence="3 4">DSM 42109</strain>
    </source>
</reference>
<name>A0ABT6ZX65_9ACTN</name>
<feature type="domain" description="Transposase IS204/IS1001/IS1096/IS1165 zinc-finger" evidence="2">
    <location>
        <begin position="48"/>
        <end position="90"/>
    </location>
</feature>
<dbReference type="PANTHER" id="PTHR33498:SF1">
    <property type="entry name" value="TRANSPOSASE FOR INSERTION SEQUENCE ELEMENT IS1557"/>
    <property type="match status" value="1"/>
</dbReference>
<gene>
    <name evidence="3" type="ORF">NMN56_017125</name>
</gene>
<feature type="compositionally biased region" description="Low complexity" evidence="1">
    <location>
        <begin position="212"/>
        <end position="224"/>
    </location>
</feature>